<evidence type="ECO:0000256" key="5">
    <source>
        <dbReference type="ARBA" id="ARBA00022679"/>
    </source>
</evidence>
<reference evidence="14" key="1">
    <citation type="submission" date="2017-04" db="EMBL/GenBank/DDBJ databases">
        <authorList>
            <person name="Varghese N."/>
            <person name="Submissions S."/>
        </authorList>
    </citation>
    <scope>NUCLEOTIDE SEQUENCE [LARGE SCALE GENOMIC DNA]</scope>
</reference>
<keyword evidence="8 11" id="KW-0067">ATP-binding</keyword>
<dbReference type="AlphaFoldDB" id="A0A1Y6EUB3"/>
<evidence type="ECO:0000256" key="7">
    <source>
        <dbReference type="ARBA" id="ARBA00022741"/>
    </source>
</evidence>
<accession>A0A1Y6EUB3</accession>
<dbReference type="HAMAP" id="MF_00244">
    <property type="entry name" value="NaMN_adenylyltr"/>
    <property type="match status" value="1"/>
</dbReference>
<evidence type="ECO:0000259" key="12">
    <source>
        <dbReference type="Pfam" id="PF01467"/>
    </source>
</evidence>
<dbReference type="PANTHER" id="PTHR39321">
    <property type="entry name" value="NICOTINATE-NUCLEOTIDE ADENYLYLTRANSFERASE-RELATED"/>
    <property type="match status" value="1"/>
</dbReference>
<dbReference type="RefSeq" id="WP_086434050.1">
    <property type="nucleotide sequence ID" value="NZ_FXWH01000001.1"/>
</dbReference>
<dbReference type="GO" id="GO:0009435">
    <property type="term" value="P:NAD+ biosynthetic process"/>
    <property type="evidence" value="ECO:0007669"/>
    <property type="project" value="UniProtKB-UniRule"/>
</dbReference>
<proteinExistence type="inferred from homology"/>
<dbReference type="Proteomes" id="UP000194450">
    <property type="component" value="Unassembled WGS sequence"/>
</dbReference>
<organism evidence="13 14">
    <name type="scientific">Pseudidiomarina planktonica</name>
    <dbReference type="NCBI Taxonomy" id="1323738"/>
    <lineage>
        <taxon>Bacteria</taxon>
        <taxon>Pseudomonadati</taxon>
        <taxon>Pseudomonadota</taxon>
        <taxon>Gammaproteobacteria</taxon>
        <taxon>Alteromonadales</taxon>
        <taxon>Idiomarinaceae</taxon>
        <taxon>Pseudidiomarina</taxon>
    </lineage>
</organism>
<comment type="similarity">
    <text evidence="3 11">Belongs to the NadD family.</text>
</comment>
<keyword evidence="5 11" id="KW-0808">Transferase</keyword>
<dbReference type="InterPro" id="IPR004821">
    <property type="entry name" value="Cyt_trans-like"/>
</dbReference>
<evidence type="ECO:0000313" key="13">
    <source>
        <dbReference type="EMBL" id="SMQ63783.1"/>
    </source>
</evidence>
<evidence type="ECO:0000313" key="14">
    <source>
        <dbReference type="Proteomes" id="UP000194450"/>
    </source>
</evidence>
<name>A0A1Y6EUB3_9GAMM</name>
<dbReference type="Gene3D" id="3.40.50.620">
    <property type="entry name" value="HUPs"/>
    <property type="match status" value="1"/>
</dbReference>
<evidence type="ECO:0000256" key="8">
    <source>
        <dbReference type="ARBA" id="ARBA00022840"/>
    </source>
</evidence>
<protein>
    <recommendedName>
        <fullName evidence="11">Probable nicotinate-nucleotide adenylyltransferase</fullName>
        <ecNumber evidence="11">2.7.7.18</ecNumber>
    </recommendedName>
    <alternativeName>
        <fullName evidence="11">Deamido-NAD(+) diphosphorylase</fullName>
    </alternativeName>
    <alternativeName>
        <fullName evidence="11">Deamido-NAD(+) pyrophosphorylase</fullName>
    </alternativeName>
    <alternativeName>
        <fullName evidence="11">Nicotinate mononucleotide adenylyltransferase</fullName>
        <shortName evidence="11">NaMN adenylyltransferase</shortName>
    </alternativeName>
</protein>
<dbReference type="NCBIfam" id="TIGR00125">
    <property type="entry name" value="cyt_tran_rel"/>
    <property type="match status" value="1"/>
</dbReference>
<evidence type="ECO:0000256" key="11">
    <source>
        <dbReference type="HAMAP-Rule" id="MF_00244"/>
    </source>
</evidence>
<evidence type="ECO:0000256" key="2">
    <source>
        <dbReference type="ARBA" id="ARBA00005019"/>
    </source>
</evidence>
<keyword evidence="7 11" id="KW-0547">Nucleotide-binding</keyword>
<dbReference type="InterPro" id="IPR014729">
    <property type="entry name" value="Rossmann-like_a/b/a_fold"/>
</dbReference>
<dbReference type="EMBL" id="FXWH01000001">
    <property type="protein sequence ID" value="SMQ63783.1"/>
    <property type="molecule type" value="Genomic_DNA"/>
</dbReference>
<feature type="domain" description="Cytidyltransferase-like" evidence="12">
    <location>
        <begin position="5"/>
        <end position="182"/>
    </location>
</feature>
<dbReference type="CDD" id="cd02165">
    <property type="entry name" value="NMNAT"/>
    <property type="match status" value="1"/>
</dbReference>
<dbReference type="OrthoDB" id="5295945at2"/>
<dbReference type="NCBIfam" id="TIGR00482">
    <property type="entry name" value="nicotinate (nicotinamide) nucleotide adenylyltransferase"/>
    <property type="match status" value="1"/>
</dbReference>
<dbReference type="GO" id="GO:0005524">
    <property type="term" value="F:ATP binding"/>
    <property type="evidence" value="ECO:0007669"/>
    <property type="project" value="UniProtKB-KW"/>
</dbReference>
<evidence type="ECO:0000256" key="3">
    <source>
        <dbReference type="ARBA" id="ARBA00009014"/>
    </source>
</evidence>
<sequence length="208" mass="23598">MLRIIFGGTFNPLHWGHIRPALALADELSAQAIHLMPSAIPPHRDTPSVSAEQRLQMVTLACELDSRLQAEDWELQQNRHSYTAITLAELKQKYPQDTLVFALGMDAFNALDSWHQWQQLVDHAHLVVMRRGDTERQLKPVLSAFVAARELELSALQQQPAGGIYFAQTPLVDISATDIRQRINNSDSWTHMVPPAIADYINQQQLYR</sequence>
<comment type="function">
    <text evidence="1 11">Catalyzes the reversible adenylation of nicotinate mononucleotide (NaMN) to nicotinic acid adenine dinucleotide (NaAD).</text>
</comment>
<evidence type="ECO:0000256" key="10">
    <source>
        <dbReference type="ARBA" id="ARBA00048721"/>
    </source>
</evidence>
<dbReference type="InterPro" id="IPR005248">
    <property type="entry name" value="NadD/NMNAT"/>
</dbReference>
<dbReference type="SUPFAM" id="SSF52374">
    <property type="entry name" value="Nucleotidylyl transferase"/>
    <property type="match status" value="1"/>
</dbReference>
<keyword evidence="6 11" id="KW-0548">Nucleotidyltransferase</keyword>
<evidence type="ECO:0000256" key="4">
    <source>
        <dbReference type="ARBA" id="ARBA00022642"/>
    </source>
</evidence>
<comment type="pathway">
    <text evidence="2 11">Cofactor biosynthesis; NAD(+) biosynthesis; deamido-NAD(+) from nicotinate D-ribonucleotide: step 1/1.</text>
</comment>
<dbReference type="NCBIfam" id="NF000839">
    <property type="entry name" value="PRK00071.1-1"/>
    <property type="match status" value="1"/>
</dbReference>
<evidence type="ECO:0000256" key="6">
    <source>
        <dbReference type="ARBA" id="ARBA00022695"/>
    </source>
</evidence>
<dbReference type="EC" id="2.7.7.18" evidence="11"/>
<gene>
    <name evidence="11" type="primary">nadD</name>
    <name evidence="13" type="ORF">SAMN06297229_0910</name>
</gene>
<keyword evidence="9 11" id="KW-0520">NAD</keyword>
<dbReference type="Pfam" id="PF01467">
    <property type="entry name" value="CTP_transf_like"/>
    <property type="match status" value="1"/>
</dbReference>
<comment type="catalytic activity">
    <reaction evidence="10 11">
        <text>nicotinate beta-D-ribonucleotide + ATP + H(+) = deamido-NAD(+) + diphosphate</text>
        <dbReference type="Rhea" id="RHEA:22860"/>
        <dbReference type="ChEBI" id="CHEBI:15378"/>
        <dbReference type="ChEBI" id="CHEBI:30616"/>
        <dbReference type="ChEBI" id="CHEBI:33019"/>
        <dbReference type="ChEBI" id="CHEBI:57502"/>
        <dbReference type="ChEBI" id="CHEBI:58437"/>
        <dbReference type="EC" id="2.7.7.18"/>
    </reaction>
</comment>
<keyword evidence="14" id="KW-1185">Reference proteome</keyword>
<keyword evidence="4 11" id="KW-0662">Pyridine nucleotide biosynthesis</keyword>
<evidence type="ECO:0000256" key="1">
    <source>
        <dbReference type="ARBA" id="ARBA00002324"/>
    </source>
</evidence>
<dbReference type="PANTHER" id="PTHR39321:SF3">
    <property type="entry name" value="PHOSPHOPANTETHEINE ADENYLYLTRANSFERASE"/>
    <property type="match status" value="1"/>
</dbReference>
<dbReference type="UniPathway" id="UPA00253">
    <property type="reaction ID" value="UER00332"/>
</dbReference>
<dbReference type="GO" id="GO:0004515">
    <property type="term" value="F:nicotinate-nucleotide adenylyltransferase activity"/>
    <property type="evidence" value="ECO:0007669"/>
    <property type="project" value="UniProtKB-UniRule"/>
</dbReference>
<evidence type="ECO:0000256" key="9">
    <source>
        <dbReference type="ARBA" id="ARBA00023027"/>
    </source>
</evidence>